<evidence type="ECO:0000313" key="4">
    <source>
        <dbReference type="Proteomes" id="UP000254387"/>
    </source>
</evidence>
<dbReference type="EMBL" id="UGLU01000001">
    <property type="protein sequence ID" value="STU46804.1"/>
    <property type="molecule type" value="Genomic_DNA"/>
</dbReference>
<reference evidence="3 4" key="1">
    <citation type="submission" date="2018-06" db="EMBL/GenBank/DDBJ databases">
        <authorList>
            <consortium name="Pathogen Informatics"/>
            <person name="Doyle S."/>
        </authorList>
    </citation>
    <scope>NUCLEOTIDE SEQUENCE [LARGE SCALE GENOMIC DNA]</scope>
    <source>
        <strain evidence="1 3">NCTC5051</strain>
        <strain evidence="2 4">NCTC5053</strain>
    </source>
</reference>
<protein>
    <submittedName>
        <fullName evidence="2">Uncharacterized protein</fullName>
    </submittedName>
</protein>
<dbReference type="Proteomes" id="UP000254141">
    <property type="component" value="Unassembled WGS sequence"/>
</dbReference>
<dbReference type="Proteomes" id="UP000254387">
    <property type="component" value="Unassembled WGS sequence"/>
</dbReference>
<dbReference type="AlphaFoldDB" id="A0A378ATG5"/>
<gene>
    <name evidence="1" type="ORF">NCTC5051_00985</name>
    <name evidence="2" type="ORF">NCTC5053_02962</name>
</gene>
<evidence type="ECO:0000313" key="1">
    <source>
        <dbReference type="EMBL" id="STU46804.1"/>
    </source>
</evidence>
<accession>A0A378ATG5</accession>
<sequence>MEPNQAHAPSAAALIPGFVRGSDQILFVQPRPDVLLGGQLEIIEFQFNALAGDQQIRFDLRQSPLQLGIEVFDNRFALRPFMDIFR</sequence>
<dbReference type="EMBL" id="UGMN01000004">
    <property type="protein sequence ID" value="STV21087.1"/>
    <property type="molecule type" value="Genomic_DNA"/>
</dbReference>
<evidence type="ECO:0000313" key="3">
    <source>
        <dbReference type="Proteomes" id="UP000254141"/>
    </source>
</evidence>
<evidence type="ECO:0000313" key="2">
    <source>
        <dbReference type="EMBL" id="STV21087.1"/>
    </source>
</evidence>
<proteinExistence type="predicted"/>
<name>A0A378ATG5_KLEPN</name>
<organism evidence="2 4">
    <name type="scientific">Klebsiella pneumoniae</name>
    <dbReference type="NCBI Taxonomy" id="573"/>
    <lineage>
        <taxon>Bacteria</taxon>
        <taxon>Pseudomonadati</taxon>
        <taxon>Pseudomonadota</taxon>
        <taxon>Gammaproteobacteria</taxon>
        <taxon>Enterobacterales</taxon>
        <taxon>Enterobacteriaceae</taxon>
        <taxon>Klebsiella/Raoultella group</taxon>
        <taxon>Klebsiella</taxon>
        <taxon>Klebsiella pneumoniae complex</taxon>
    </lineage>
</organism>